<feature type="region of interest" description="Disordered" evidence="1">
    <location>
        <begin position="1"/>
        <end position="40"/>
    </location>
</feature>
<sequence>MRDAAGRRARRGLRRTDSRRTRRCSRARAGAAAGRVGRRAPAVAGTRRWCGRGGPARGT</sequence>
<reference evidence="2 3" key="1">
    <citation type="journal article" date="2016" name="Front. Microbiol.">
        <title>Comparative Genomics Analysis of Streptomyces Species Reveals Their Adaptation to the Marine Environment and Their Diversity at the Genomic Level.</title>
        <authorList>
            <person name="Tian X."/>
            <person name="Zhang Z."/>
            <person name="Yang T."/>
            <person name="Chen M."/>
            <person name="Li J."/>
            <person name="Chen F."/>
            <person name="Yang J."/>
            <person name="Li W."/>
            <person name="Zhang B."/>
            <person name="Zhang Z."/>
            <person name="Wu J."/>
            <person name="Zhang C."/>
            <person name="Long L."/>
            <person name="Xiao J."/>
        </authorList>
    </citation>
    <scope>NUCLEOTIDE SEQUENCE [LARGE SCALE GENOMIC DNA]</scope>
    <source>
        <strain evidence="2 3">SCSIO 02100</strain>
    </source>
</reference>
<evidence type="ECO:0000256" key="1">
    <source>
        <dbReference type="SAM" id="MobiDB-lite"/>
    </source>
</evidence>
<dbReference type="EMBL" id="LJGU01000130">
    <property type="protein sequence ID" value="OEV02441.1"/>
    <property type="molecule type" value="Genomic_DNA"/>
</dbReference>
<evidence type="ECO:0000313" key="3">
    <source>
        <dbReference type="Proteomes" id="UP000176101"/>
    </source>
</evidence>
<comment type="caution">
    <text evidence="2">The sequence shown here is derived from an EMBL/GenBank/DDBJ whole genome shotgun (WGS) entry which is preliminary data.</text>
</comment>
<gene>
    <name evidence="2" type="ORF">AN216_16280</name>
</gene>
<accession>A0A1E7KEU2</accession>
<proteinExistence type="predicted"/>
<keyword evidence="3" id="KW-1185">Reference proteome</keyword>
<organism evidence="2 3">
    <name type="scientific">Streptomyces oceani</name>
    <dbReference type="NCBI Taxonomy" id="1075402"/>
    <lineage>
        <taxon>Bacteria</taxon>
        <taxon>Bacillati</taxon>
        <taxon>Actinomycetota</taxon>
        <taxon>Actinomycetes</taxon>
        <taxon>Kitasatosporales</taxon>
        <taxon>Streptomycetaceae</taxon>
        <taxon>Streptomyces</taxon>
    </lineage>
</organism>
<name>A0A1E7KEU2_9ACTN</name>
<evidence type="ECO:0000313" key="2">
    <source>
        <dbReference type="EMBL" id="OEV02441.1"/>
    </source>
</evidence>
<dbReference type="Proteomes" id="UP000176101">
    <property type="component" value="Unassembled WGS sequence"/>
</dbReference>
<protein>
    <submittedName>
        <fullName evidence="2">Uncharacterized protein</fullName>
    </submittedName>
</protein>
<feature type="compositionally biased region" description="Low complexity" evidence="1">
    <location>
        <begin position="27"/>
        <end position="40"/>
    </location>
</feature>
<dbReference type="AlphaFoldDB" id="A0A1E7KEU2"/>